<keyword evidence="5" id="KW-0472">Membrane</keyword>
<dbReference type="PANTHER" id="PTHR37481:SF1">
    <property type="entry name" value="LIPOPOLYSACCHARIDE EXPORT SYSTEM PROTEIN LPTC"/>
    <property type="match status" value="1"/>
</dbReference>
<organism evidence="6 7">
    <name type="scientific">Gloeocapsopsis dulcis AAB1 = 1H9</name>
    <dbReference type="NCBI Taxonomy" id="1433147"/>
    <lineage>
        <taxon>Bacteria</taxon>
        <taxon>Bacillati</taxon>
        <taxon>Cyanobacteriota</taxon>
        <taxon>Cyanophyceae</taxon>
        <taxon>Oscillatoriophycideae</taxon>
        <taxon>Chroococcales</taxon>
        <taxon>Chroococcaceae</taxon>
        <taxon>Gloeocapsopsis</taxon>
        <taxon>Gloeocapsopsis dulcis</taxon>
    </lineage>
</organism>
<dbReference type="InterPro" id="IPR010664">
    <property type="entry name" value="LipoPS_assembly_LptC-rel"/>
</dbReference>
<dbReference type="InterPro" id="IPR026265">
    <property type="entry name" value="LptC"/>
</dbReference>
<sequence length="386" mass="42984">MNRFYLLFSILRPSFRAQLLVGMLLVVVMGCRGQNQTANKLSADTTTVQKIDTELTFNNVDLEQADEQGRTVWKVNAAQATYSQDQQVAQVKNPTGELFQDGKPVYHIKAQEGEVHQDGKQLFLKGQIVATDPKSGLVLRGNELEWLPEKDLLIVRNQITGTHKQVQVVAQEARVFSRKQHVELQGKVVANTTDPTTQLRTEHLTWLIEEERLIADRAIAIDRYQDKKITARSTADSGEFNLKTNIATLKQNAQLALINPPVQVASNSAIWDLNTEIVTTDQPVRVVHHQEKMTMTAKQGRMDLQKQIAYLNGDVAGTGQKGQTINSQRLTWTIPTQLVEAQGNVVYRQTKPPVSFTGDKAVGKLQDESLVVSSGSGNRVVTEIIP</sequence>
<dbReference type="PROSITE" id="PS51257">
    <property type="entry name" value="PROKAR_LIPOPROTEIN"/>
    <property type="match status" value="1"/>
</dbReference>
<evidence type="ECO:0000313" key="7">
    <source>
        <dbReference type="Proteomes" id="UP000441797"/>
    </source>
</evidence>
<keyword evidence="7" id="KW-1185">Reference proteome</keyword>
<dbReference type="GO" id="GO:0005886">
    <property type="term" value="C:plasma membrane"/>
    <property type="evidence" value="ECO:0007669"/>
    <property type="project" value="InterPro"/>
</dbReference>
<evidence type="ECO:0000256" key="3">
    <source>
        <dbReference type="ARBA" id="ARBA00022692"/>
    </source>
</evidence>
<dbReference type="InterPro" id="IPR052363">
    <property type="entry name" value="LPS_export_LptC"/>
</dbReference>
<dbReference type="AlphaFoldDB" id="A0A6N8FUF2"/>
<evidence type="ECO:0000256" key="5">
    <source>
        <dbReference type="ARBA" id="ARBA00023136"/>
    </source>
</evidence>
<dbReference type="NCBIfam" id="TIGR04409">
    <property type="entry name" value="LptC_YrbK"/>
    <property type="match status" value="1"/>
</dbReference>
<proteinExistence type="predicted"/>
<reference evidence="6 7" key="1">
    <citation type="journal article" date="2019" name="Front. Microbiol.">
        <title>Genomic Features for Desiccation Tolerance and Sugar Biosynthesis in the Extremophile Gloeocapsopsis sp. UTEX B3054.</title>
        <authorList>
            <person name="Urrejola C."/>
            <person name="Alcorta J."/>
            <person name="Salas L."/>
            <person name="Vasquez M."/>
            <person name="Polz M.F."/>
            <person name="Vicuna R."/>
            <person name="Diez B."/>
        </authorList>
    </citation>
    <scope>NUCLEOTIDE SEQUENCE [LARGE SCALE GENOMIC DNA]</scope>
    <source>
        <strain evidence="6 7">1H9</strain>
    </source>
</reference>
<dbReference type="RefSeq" id="WP_105221445.1">
    <property type="nucleotide sequence ID" value="NZ_CAWNSU010000096.1"/>
</dbReference>
<protein>
    <submittedName>
        <fullName evidence="6">LPS export ABC transporter periplasmic protein LptC</fullName>
    </submittedName>
</protein>
<dbReference type="EMBL" id="NAPY01000013">
    <property type="protein sequence ID" value="MUL36750.1"/>
    <property type="molecule type" value="Genomic_DNA"/>
</dbReference>
<keyword evidence="3" id="KW-0812">Transmembrane</keyword>
<dbReference type="Gene3D" id="2.60.450.10">
    <property type="entry name" value="Lipopolysaccharide (LPS) transport protein A like domain"/>
    <property type="match status" value="3"/>
</dbReference>
<dbReference type="PANTHER" id="PTHR37481">
    <property type="entry name" value="LIPOPOLYSACCHARIDE EXPORT SYSTEM PROTEIN LPTC"/>
    <property type="match status" value="1"/>
</dbReference>
<evidence type="ECO:0000313" key="6">
    <source>
        <dbReference type="EMBL" id="MUL36750.1"/>
    </source>
</evidence>
<gene>
    <name evidence="6" type="ORF">BWI75_10410</name>
</gene>
<keyword evidence="2" id="KW-0997">Cell inner membrane</keyword>
<evidence type="ECO:0000256" key="1">
    <source>
        <dbReference type="ARBA" id="ARBA00022475"/>
    </source>
</evidence>
<dbReference type="GO" id="GO:0015221">
    <property type="term" value="F:lipopolysaccharide transmembrane transporter activity"/>
    <property type="evidence" value="ECO:0007669"/>
    <property type="project" value="InterPro"/>
</dbReference>
<accession>A0A6N8FUF2</accession>
<dbReference type="GO" id="GO:0017089">
    <property type="term" value="F:glycolipid transfer activity"/>
    <property type="evidence" value="ECO:0007669"/>
    <property type="project" value="TreeGrafter"/>
</dbReference>
<dbReference type="Pfam" id="PF06835">
    <property type="entry name" value="LptC"/>
    <property type="match status" value="2"/>
</dbReference>
<dbReference type="OrthoDB" id="460011at2"/>
<keyword evidence="4" id="KW-1133">Transmembrane helix</keyword>
<evidence type="ECO:0000256" key="2">
    <source>
        <dbReference type="ARBA" id="ARBA00022519"/>
    </source>
</evidence>
<dbReference type="GO" id="GO:0030288">
    <property type="term" value="C:outer membrane-bounded periplasmic space"/>
    <property type="evidence" value="ECO:0007669"/>
    <property type="project" value="TreeGrafter"/>
</dbReference>
<keyword evidence="1" id="KW-1003">Cell membrane</keyword>
<evidence type="ECO:0000256" key="4">
    <source>
        <dbReference type="ARBA" id="ARBA00022989"/>
    </source>
</evidence>
<name>A0A6N8FUF2_9CHRO</name>
<dbReference type="Proteomes" id="UP000441797">
    <property type="component" value="Unassembled WGS sequence"/>
</dbReference>
<comment type="caution">
    <text evidence="6">The sequence shown here is derived from an EMBL/GenBank/DDBJ whole genome shotgun (WGS) entry which is preliminary data.</text>
</comment>